<dbReference type="Proteomes" id="UP000199377">
    <property type="component" value="Unassembled WGS sequence"/>
</dbReference>
<dbReference type="RefSeq" id="WP_092860395.1">
    <property type="nucleotide sequence ID" value="NZ_FOQH01000006.1"/>
</dbReference>
<name>A0A1I3HJ76_9RHOB</name>
<reference evidence="1 2" key="1">
    <citation type="submission" date="2016-10" db="EMBL/GenBank/DDBJ databases">
        <authorList>
            <person name="de Groot N.N."/>
        </authorList>
    </citation>
    <scope>NUCLEOTIDE SEQUENCE [LARGE SCALE GENOMIC DNA]</scope>
    <source>
        <strain evidence="1 2">CGMCC 1.11030</strain>
    </source>
</reference>
<sequence length="232" mass="25662">MDDDFHGDAEPPPGLDQYPLALGQRLSGSWIQFDVEALNNSSWRGEVDPAAGFYGHLLWGRAAKQDTAGTLPDDDAKLGELAGIGPARSAATVEAWRIHRANGALRGWEPVLCLVEPGFISAGWEVRLHHPELTRAVVAAVDGIERRKSRAQEGVLSKHLERVRKQMAWNKLPGRVIADQSLQMRVLEHVQGHGSDITRKAVRAALIFLGYAEMIGAQVTDIEEERRRREGR</sequence>
<organism evidence="1 2">
    <name type="scientific">Albimonas pacifica</name>
    <dbReference type="NCBI Taxonomy" id="1114924"/>
    <lineage>
        <taxon>Bacteria</taxon>
        <taxon>Pseudomonadati</taxon>
        <taxon>Pseudomonadota</taxon>
        <taxon>Alphaproteobacteria</taxon>
        <taxon>Rhodobacterales</taxon>
        <taxon>Paracoccaceae</taxon>
        <taxon>Albimonas</taxon>
    </lineage>
</organism>
<dbReference type="OrthoDB" id="7692308at2"/>
<keyword evidence="2" id="KW-1185">Reference proteome</keyword>
<dbReference type="STRING" id="1114924.SAMN05216258_10624"/>
<proteinExistence type="predicted"/>
<evidence type="ECO:0000313" key="1">
    <source>
        <dbReference type="EMBL" id="SFI35732.1"/>
    </source>
</evidence>
<gene>
    <name evidence="1" type="ORF">SAMN05216258_10624</name>
</gene>
<dbReference type="EMBL" id="FOQH01000006">
    <property type="protein sequence ID" value="SFI35732.1"/>
    <property type="molecule type" value="Genomic_DNA"/>
</dbReference>
<protein>
    <submittedName>
        <fullName evidence="1">Uncharacterized protein</fullName>
    </submittedName>
</protein>
<evidence type="ECO:0000313" key="2">
    <source>
        <dbReference type="Proteomes" id="UP000199377"/>
    </source>
</evidence>
<accession>A0A1I3HJ76</accession>
<dbReference type="AlphaFoldDB" id="A0A1I3HJ76"/>